<organism evidence="1 2">
    <name type="scientific">Trichobilharzia regenti</name>
    <name type="common">Nasal bird schistosome</name>
    <dbReference type="NCBI Taxonomy" id="157069"/>
    <lineage>
        <taxon>Eukaryota</taxon>
        <taxon>Metazoa</taxon>
        <taxon>Spiralia</taxon>
        <taxon>Lophotrochozoa</taxon>
        <taxon>Platyhelminthes</taxon>
        <taxon>Trematoda</taxon>
        <taxon>Digenea</taxon>
        <taxon>Strigeidida</taxon>
        <taxon>Schistosomatoidea</taxon>
        <taxon>Schistosomatidae</taxon>
        <taxon>Trichobilharzia</taxon>
    </lineage>
</organism>
<dbReference type="AlphaFoldDB" id="A0AA85J642"/>
<evidence type="ECO:0000313" key="1">
    <source>
        <dbReference type="Proteomes" id="UP000050795"/>
    </source>
</evidence>
<reference evidence="2" key="2">
    <citation type="submission" date="2023-11" db="UniProtKB">
        <authorList>
            <consortium name="WormBaseParasite"/>
        </authorList>
    </citation>
    <scope>IDENTIFICATION</scope>
</reference>
<name>A0AA85J642_TRIRE</name>
<proteinExistence type="predicted"/>
<reference evidence="1" key="1">
    <citation type="submission" date="2022-06" db="EMBL/GenBank/DDBJ databases">
        <authorList>
            <person name="Berger JAMES D."/>
            <person name="Berger JAMES D."/>
        </authorList>
    </citation>
    <scope>NUCLEOTIDE SEQUENCE [LARGE SCALE GENOMIC DNA]</scope>
</reference>
<evidence type="ECO:0000313" key="2">
    <source>
        <dbReference type="WBParaSite" id="TREG1_126750.1"/>
    </source>
</evidence>
<dbReference type="WBParaSite" id="TREG1_126750.1">
    <property type="protein sequence ID" value="TREG1_126750.1"/>
    <property type="gene ID" value="TREG1_126750"/>
</dbReference>
<keyword evidence="1" id="KW-1185">Reference proteome</keyword>
<protein>
    <submittedName>
        <fullName evidence="2">Uncharacterized protein</fullName>
    </submittedName>
</protein>
<dbReference type="Proteomes" id="UP000050795">
    <property type="component" value="Unassembled WGS sequence"/>
</dbReference>
<sequence length="105" mass="11884">MESETNTATFLMHHIKSCLVFQSSGPTEVETTDCQLVISGEGARYDSSRKLHLSGHNLFLLWSFRMCSNSNSHVSQGTWIWPGNRPLSNRIQLHTVVNGIRHFVL</sequence>
<accession>A0AA85J642</accession>